<comment type="caution">
    <text evidence="9">The sequence shown here is derived from an EMBL/GenBank/DDBJ whole genome shotgun (WGS) entry which is preliminary data.</text>
</comment>
<evidence type="ECO:0000313" key="9">
    <source>
        <dbReference type="EMBL" id="KRT83399.1"/>
    </source>
</evidence>
<evidence type="ECO:0000256" key="8">
    <source>
        <dbReference type="SAM" id="SignalP"/>
    </source>
</evidence>
<evidence type="ECO:0000256" key="3">
    <source>
        <dbReference type="ARBA" id="ARBA00022529"/>
    </source>
</evidence>
<evidence type="ECO:0000256" key="7">
    <source>
        <dbReference type="PIRSR" id="PIRSR608597-3"/>
    </source>
</evidence>
<dbReference type="EC" id="3.2.1.17" evidence="2"/>
<dbReference type="GO" id="GO:0003796">
    <property type="term" value="F:lysozyme activity"/>
    <property type="evidence" value="ECO:0007669"/>
    <property type="project" value="UniProtKB-EC"/>
</dbReference>
<dbReference type="GO" id="GO:0031640">
    <property type="term" value="P:killing of cells of another organism"/>
    <property type="evidence" value="ECO:0007669"/>
    <property type="project" value="UniProtKB-KW"/>
</dbReference>
<accession>A0A0T6B966</accession>
<feature type="disulfide bond" evidence="7">
    <location>
        <begin position="37"/>
        <end position="43"/>
    </location>
</feature>
<evidence type="ECO:0000256" key="5">
    <source>
        <dbReference type="ARBA" id="ARBA00022801"/>
    </source>
</evidence>
<evidence type="ECO:0000256" key="2">
    <source>
        <dbReference type="ARBA" id="ARBA00012732"/>
    </source>
</evidence>
<reference evidence="9 10" key="1">
    <citation type="submission" date="2015-09" db="EMBL/GenBank/DDBJ databases">
        <title>Draft genome of the scarab beetle Oryctes borbonicus.</title>
        <authorList>
            <person name="Meyer J.M."/>
            <person name="Markov G.V."/>
            <person name="Baskaran P."/>
            <person name="Herrmann M."/>
            <person name="Sommer R.J."/>
            <person name="Roedelsperger C."/>
        </authorList>
    </citation>
    <scope>NUCLEOTIDE SEQUENCE [LARGE SCALE GENOMIC DNA]</scope>
    <source>
        <strain evidence="9">OB123</strain>
        <tissue evidence="9">Whole animal</tissue>
    </source>
</reference>
<sequence length="160" mass="18117">MKTIVVCLIVIFSIIQYSEQLQNLLNTSMHKCITCLCHARTGCYRRENCARYSISRSYWETAGFPTLPGDSPDSDASYNRCINNENCILNSIVGYTSTFNNLDCNCDGVYDCQDMLKLHLFGEQCGNIMDSNQVRRFNNCASDNNLSRMTSNDLCQVDAQ</sequence>
<keyword evidence="7" id="KW-1015">Disulfide bond</keyword>
<dbReference type="PROSITE" id="PS51909">
    <property type="entry name" value="LYSOZYME_I"/>
    <property type="match status" value="1"/>
</dbReference>
<feature type="chain" id="PRO_5006668483" description="lysozyme" evidence="8">
    <location>
        <begin position="21"/>
        <end position="160"/>
    </location>
</feature>
<gene>
    <name evidence="9" type="ORF">AMK59_4530</name>
</gene>
<dbReference type="OrthoDB" id="6337871at2759"/>
<keyword evidence="5" id="KW-0378">Hydrolase</keyword>
<evidence type="ECO:0000313" key="10">
    <source>
        <dbReference type="Proteomes" id="UP000051574"/>
    </source>
</evidence>
<comment type="catalytic activity">
    <reaction evidence="1">
        <text>Hydrolysis of (1-&gt;4)-beta-linkages between N-acetylmuramic acid and N-acetyl-D-glucosamine residues in a peptidoglycan and between N-acetyl-D-glucosamine residues in chitodextrins.</text>
        <dbReference type="EC" id="3.2.1.17"/>
    </reaction>
</comment>
<dbReference type="EMBL" id="LJIG01009278">
    <property type="protein sequence ID" value="KRT83399.1"/>
    <property type="molecule type" value="Genomic_DNA"/>
</dbReference>
<feature type="signal peptide" evidence="8">
    <location>
        <begin position="1"/>
        <end position="20"/>
    </location>
</feature>
<dbReference type="GO" id="GO:0042742">
    <property type="term" value="P:defense response to bacterium"/>
    <property type="evidence" value="ECO:0007669"/>
    <property type="project" value="UniProtKB-KW"/>
</dbReference>
<dbReference type="InterPro" id="IPR008597">
    <property type="entry name" value="Invert_lysozyme"/>
</dbReference>
<keyword evidence="10" id="KW-1185">Reference proteome</keyword>
<keyword evidence="8" id="KW-0732">Signal</keyword>
<feature type="disulfide bond" evidence="7">
    <location>
        <begin position="32"/>
        <end position="112"/>
    </location>
</feature>
<name>A0A0T6B966_9SCAR</name>
<evidence type="ECO:0000256" key="1">
    <source>
        <dbReference type="ARBA" id="ARBA00000632"/>
    </source>
</evidence>
<protein>
    <recommendedName>
        <fullName evidence="2">lysozyme</fullName>
        <ecNumber evidence="2">3.2.1.17</ecNumber>
    </recommendedName>
</protein>
<feature type="disulfide bond" evidence="7">
    <location>
        <begin position="81"/>
        <end position="87"/>
    </location>
</feature>
<organism evidence="9 10">
    <name type="scientific">Oryctes borbonicus</name>
    <dbReference type="NCBI Taxonomy" id="1629725"/>
    <lineage>
        <taxon>Eukaryota</taxon>
        <taxon>Metazoa</taxon>
        <taxon>Ecdysozoa</taxon>
        <taxon>Arthropoda</taxon>
        <taxon>Hexapoda</taxon>
        <taxon>Insecta</taxon>
        <taxon>Pterygota</taxon>
        <taxon>Neoptera</taxon>
        <taxon>Endopterygota</taxon>
        <taxon>Coleoptera</taxon>
        <taxon>Polyphaga</taxon>
        <taxon>Scarabaeiformia</taxon>
        <taxon>Scarabaeidae</taxon>
        <taxon>Dynastinae</taxon>
        <taxon>Oryctes</taxon>
    </lineage>
</organism>
<keyword evidence="6" id="KW-0326">Glycosidase</keyword>
<dbReference type="AlphaFoldDB" id="A0A0T6B966"/>
<evidence type="ECO:0000256" key="6">
    <source>
        <dbReference type="ARBA" id="ARBA00023295"/>
    </source>
</evidence>
<proteinExistence type="predicted"/>
<dbReference type="Pfam" id="PF05497">
    <property type="entry name" value="Destabilase"/>
    <property type="match status" value="1"/>
</dbReference>
<evidence type="ECO:0000256" key="4">
    <source>
        <dbReference type="ARBA" id="ARBA00022638"/>
    </source>
</evidence>
<keyword evidence="3" id="KW-0929">Antimicrobial</keyword>
<keyword evidence="4" id="KW-0081">Bacteriolytic enzyme</keyword>
<dbReference type="Gene3D" id="1.10.530.10">
    <property type="match status" value="1"/>
</dbReference>
<dbReference type="Proteomes" id="UP000051574">
    <property type="component" value="Unassembled WGS sequence"/>
</dbReference>